<keyword evidence="1" id="KW-0449">Lipoprotein</keyword>
<evidence type="ECO:0000313" key="1">
    <source>
        <dbReference type="EMBL" id="AND39216.1"/>
    </source>
</evidence>
<evidence type="ECO:0000313" key="2">
    <source>
        <dbReference type="Proteomes" id="UP000077856"/>
    </source>
</evidence>
<dbReference type="eggNOG" id="COG0526">
    <property type="taxonomic scope" value="Bacteria"/>
</dbReference>
<sequence length="128" mass="14736">MMKGLPLILITALLFVTSSCNHKEVKKELKIDDSVKQLIFFTDKKQYEQEISYYDAIIELKRSYPDLIKNMKIITASESSHISNYNVENCPAMLLVYQDKVIVEINGTVPKEKIIHPLADAMDEKDEK</sequence>
<accession>A0A160M956</accession>
<proteinExistence type="predicted"/>
<gene>
    <name evidence="1" type="ORF">A361_08810</name>
</gene>
<dbReference type="PROSITE" id="PS51257">
    <property type="entry name" value="PROKAR_LIPOPROTEIN"/>
    <property type="match status" value="1"/>
</dbReference>
<dbReference type="STRING" id="1196031.A361_08810"/>
<protein>
    <submittedName>
        <fullName evidence="1">Small peptidoglycan-associated lipoprotein</fullName>
    </submittedName>
</protein>
<dbReference type="EMBL" id="CP015506">
    <property type="protein sequence ID" value="AND39216.1"/>
    <property type="molecule type" value="Genomic_DNA"/>
</dbReference>
<dbReference type="RefSeq" id="WP_009330978.1">
    <property type="nucleotide sequence ID" value="NZ_CP015506.1"/>
</dbReference>
<dbReference type="SUPFAM" id="SSF52833">
    <property type="entry name" value="Thioredoxin-like"/>
    <property type="match status" value="1"/>
</dbReference>
<dbReference type="Proteomes" id="UP000077856">
    <property type="component" value="Chromosome"/>
</dbReference>
<dbReference type="KEGG" id="bon:A361_08810"/>
<reference evidence="1 2" key="1">
    <citation type="submission" date="2016-04" db="EMBL/GenBank/DDBJ databases">
        <title>Complete genome sequence of Bacillus oceanisediminis strain 2691.</title>
        <authorList>
            <person name="Jeong H."/>
            <person name="Kim H.J."/>
            <person name="Lee D.-W."/>
        </authorList>
    </citation>
    <scope>NUCLEOTIDE SEQUENCE [LARGE SCALE GENOMIC DNA]</scope>
    <source>
        <strain evidence="1 2">2691</strain>
    </source>
</reference>
<organism evidence="1 2">
    <name type="scientific">Cytobacillus oceanisediminis 2691</name>
    <dbReference type="NCBI Taxonomy" id="1196031"/>
    <lineage>
        <taxon>Bacteria</taxon>
        <taxon>Bacillati</taxon>
        <taxon>Bacillota</taxon>
        <taxon>Bacilli</taxon>
        <taxon>Bacillales</taxon>
        <taxon>Bacillaceae</taxon>
        <taxon>Cytobacillus</taxon>
    </lineage>
</organism>
<name>A0A160M956_9BACI</name>
<dbReference type="AlphaFoldDB" id="A0A160M956"/>
<dbReference type="InterPro" id="IPR036249">
    <property type="entry name" value="Thioredoxin-like_sf"/>
</dbReference>